<evidence type="ECO:0000313" key="9">
    <source>
        <dbReference type="RefSeq" id="XP_032813426.1"/>
    </source>
</evidence>
<keyword evidence="2 4" id="KW-0378">Hydrolase</keyword>
<dbReference type="RefSeq" id="XP_032813426.1">
    <property type="nucleotide sequence ID" value="XM_032957535.1"/>
</dbReference>
<dbReference type="InterPro" id="IPR015655">
    <property type="entry name" value="PP2C"/>
</dbReference>
<keyword evidence="8 9" id="KW-0670">Pyruvate</keyword>
<dbReference type="GO" id="GO:0005739">
    <property type="term" value="C:mitochondrion"/>
    <property type="evidence" value="ECO:0007669"/>
    <property type="project" value="TreeGrafter"/>
</dbReference>
<dbReference type="Pfam" id="PF00481">
    <property type="entry name" value="PP2C"/>
    <property type="match status" value="1"/>
</dbReference>
<dbReference type="KEGG" id="pmrn:116944109"/>
<feature type="region of interest" description="Disordered" evidence="5">
    <location>
        <begin position="427"/>
        <end position="456"/>
    </location>
</feature>
<accession>A0AAJ7WXB1</accession>
<name>A0AAJ7WXB1_PETMA</name>
<dbReference type="Proteomes" id="UP001318040">
    <property type="component" value="Chromosome 20"/>
</dbReference>
<dbReference type="SMART" id="SM00332">
    <property type="entry name" value="PP2Cc"/>
    <property type="match status" value="1"/>
</dbReference>
<feature type="domain" description="PPM-type phosphatase" evidence="6">
    <location>
        <begin position="66"/>
        <end position="504"/>
    </location>
</feature>
<dbReference type="CDD" id="cd00143">
    <property type="entry name" value="PP2Cc"/>
    <property type="match status" value="1"/>
</dbReference>
<dbReference type="PANTHER" id="PTHR13832:SF792">
    <property type="entry name" value="GM14286P"/>
    <property type="match status" value="1"/>
</dbReference>
<protein>
    <submittedName>
        <fullName evidence="8 9">Pyruvate dehyrogenase phosphatase catalytic subunit 1</fullName>
    </submittedName>
</protein>
<dbReference type="AlphaFoldDB" id="A0AAJ7WXB1"/>
<keyword evidence="7" id="KW-1185">Reference proteome</keyword>
<gene>
    <name evidence="8 9" type="primary">PDP1</name>
</gene>
<feature type="compositionally biased region" description="Low complexity" evidence="5">
    <location>
        <begin position="427"/>
        <end position="452"/>
    </location>
</feature>
<evidence type="ECO:0000256" key="2">
    <source>
        <dbReference type="ARBA" id="ARBA00022801"/>
    </source>
</evidence>
<dbReference type="InterPro" id="IPR036457">
    <property type="entry name" value="PPM-type-like_dom_sf"/>
</dbReference>
<evidence type="ECO:0000313" key="8">
    <source>
        <dbReference type="RefSeq" id="XP_032813425.1"/>
    </source>
</evidence>
<dbReference type="SUPFAM" id="SSF81606">
    <property type="entry name" value="PP2C-like"/>
    <property type="match status" value="1"/>
</dbReference>
<dbReference type="GO" id="GO:0046872">
    <property type="term" value="F:metal ion binding"/>
    <property type="evidence" value="ECO:0007669"/>
    <property type="project" value="UniProtKB-KW"/>
</dbReference>
<evidence type="ECO:0000259" key="6">
    <source>
        <dbReference type="PROSITE" id="PS51746"/>
    </source>
</evidence>
<dbReference type="InterPro" id="IPR000222">
    <property type="entry name" value="PP2C_BS"/>
</dbReference>
<sequence>MRLLLRTTTSLLAAPITGSPGGAQLHRGRSTRAAHRLSREHVDSILRASEYSYTVPEFDGKNVSVVMGFESNQLPSNSPIEDRRAAATCLQSGGMLLGVFDGHAGPACAQALSERLFYYVAMALLPTATLRHIEDAVEARRSVPPVLLWHKHPYDYVNRESAALYFQSLRTYWQELIDLDDGTQPDVADALAGAFARLDSDLSLEAQAGTPSRCLTALALRSAFSGATACVALVCDGELHVANVGDSRAVLGRRAGAGWEAVPLSRDHCAENPAEVARLHAEHPESERRTVLRHGRLLGALAPLRAFGDVKFKWSQELQRRVLESGADLVEGIGHRDFFPQDYHSPPYLNARPEVSRHRLGPGDRFLVLATDGLWEMLDMDDVVRTVGDYLEATEGGAVAQRHQQERREGGSVVRLGEMHGRLLLQQRQRQRATPGGGTTTTTTTSPDTSPSADRNAATALVRRAVGRDESGRVCEERVAEMLGLPEELARMYRDDITVTVVVFNPSVLDGEHR</sequence>
<dbReference type="CTD" id="54704"/>
<comment type="similarity">
    <text evidence="4">Belongs to the PP2C family.</text>
</comment>
<evidence type="ECO:0000256" key="3">
    <source>
        <dbReference type="ARBA" id="ARBA00022912"/>
    </source>
</evidence>
<evidence type="ECO:0000256" key="1">
    <source>
        <dbReference type="ARBA" id="ARBA00022723"/>
    </source>
</evidence>
<evidence type="ECO:0000256" key="5">
    <source>
        <dbReference type="SAM" id="MobiDB-lite"/>
    </source>
</evidence>
<evidence type="ECO:0000256" key="4">
    <source>
        <dbReference type="RuleBase" id="RU003465"/>
    </source>
</evidence>
<proteinExistence type="inferred from homology"/>
<keyword evidence="1" id="KW-0479">Metal-binding</keyword>
<dbReference type="Gene3D" id="3.60.40.10">
    <property type="entry name" value="PPM-type phosphatase domain"/>
    <property type="match status" value="1"/>
</dbReference>
<evidence type="ECO:0000313" key="7">
    <source>
        <dbReference type="Proteomes" id="UP001318040"/>
    </source>
</evidence>
<dbReference type="InterPro" id="IPR001932">
    <property type="entry name" value="PPM-type_phosphatase-like_dom"/>
</dbReference>
<organism evidence="7 8">
    <name type="scientific">Petromyzon marinus</name>
    <name type="common">Sea lamprey</name>
    <dbReference type="NCBI Taxonomy" id="7757"/>
    <lineage>
        <taxon>Eukaryota</taxon>
        <taxon>Metazoa</taxon>
        <taxon>Chordata</taxon>
        <taxon>Craniata</taxon>
        <taxon>Vertebrata</taxon>
        <taxon>Cyclostomata</taxon>
        <taxon>Hyperoartia</taxon>
        <taxon>Petromyzontiformes</taxon>
        <taxon>Petromyzontidae</taxon>
        <taxon>Petromyzon</taxon>
    </lineage>
</organism>
<dbReference type="GO" id="GO:0004741">
    <property type="term" value="F:[pyruvate dehydrogenase (acetyl-transferring)]-phosphatase activity"/>
    <property type="evidence" value="ECO:0007669"/>
    <property type="project" value="TreeGrafter"/>
</dbReference>
<dbReference type="PROSITE" id="PS01032">
    <property type="entry name" value="PPM_1"/>
    <property type="match status" value="1"/>
</dbReference>
<dbReference type="RefSeq" id="XP_032813425.1">
    <property type="nucleotide sequence ID" value="XM_032957534.1"/>
</dbReference>
<dbReference type="PROSITE" id="PS51746">
    <property type="entry name" value="PPM_2"/>
    <property type="match status" value="1"/>
</dbReference>
<keyword evidence="3 4" id="KW-0904">Protein phosphatase</keyword>
<dbReference type="PANTHER" id="PTHR13832">
    <property type="entry name" value="PROTEIN PHOSPHATASE 2C"/>
    <property type="match status" value="1"/>
</dbReference>
<reference evidence="8 9" key="1">
    <citation type="submission" date="2025-04" db="UniProtKB">
        <authorList>
            <consortium name="RefSeq"/>
        </authorList>
    </citation>
    <scope>IDENTIFICATION</scope>
    <source>
        <tissue evidence="8 9">Sperm</tissue>
    </source>
</reference>